<feature type="compositionally biased region" description="Pro residues" evidence="1">
    <location>
        <begin position="1"/>
        <end position="11"/>
    </location>
</feature>
<evidence type="ECO:0000313" key="3">
    <source>
        <dbReference type="EMBL" id="WUS59316.1"/>
    </source>
</evidence>
<dbReference type="Proteomes" id="UP001432014">
    <property type="component" value="Chromosome"/>
</dbReference>
<evidence type="ECO:0000313" key="4">
    <source>
        <dbReference type="Proteomes" id="UP001432014"/>
    </source>
</evidence>
<name>A0ABZ1WEL3_9ACTN</name>
<organism evidence="3 4">
    <name type="scientific">Kitasatospora herbaricolor</name>
    <dbReference type="NCBI Taxonomy" id="68217"/>
    <lineage>
        <taxon>Bacteria</taxon>
        <taxon>Bacillati</taxon>
        <taxon>Actinomycetota</taxon>
        <taxon>Actinomycetes</taxon>
        <taxon>Kitasatosporales</taxon>
        <taxon>Streptomycetaceae</taxon>
        <taxon>Kitasatospora</taxon>
    </lineage>
</organism>
<gene>
    <name evidence="3" type="ORF">OG469_29715</name>
</gene>
<keyword evidence="2" id="KW-0812">Transmembrane</keyword>
<evidence type="ECO:0000256" key="2">
    <source>
        <dbReference type="SAM" id="Phobius"/>
    </source>
</evidence>
<feature type="compositionally biased region" description="Basic and acidic residues" evidence="1">
    <location>
        <begin position="290"/>
        <end position="306"/>
    </location>
</feature>
<dbReference type="EMBL" id="CP108482">
    <property type="protein sequence ID" value="WUS59316.1"/>
    <property type="molecule type" value="Genomic_DNA"/>
</dbReference>
<sequence length="306" mass="31262">MTVPNTPPDPGKVPAGELASPAADAAGSAATPALQGTAGQTPAPAAYPYGALPVLEKAERAPRRPLLPELRIGALTVLVCLLLGFVMAGLWVWLAPQVPLLVKGNRILYADPEGEQRAGADAVFALIGLGAGVVTALGAFLLTRRRGGGIAVAVGLTVGGLAGSLIAWRLGIRLGPTADVIAHARQVGDGHWFTDALRLGAKGALLVWPMTAMVLLLALSAAFGKREQDPPPYWEGAHWPGSEPDYAPPADGVTPAPGHTPLDAPAPTDAPPPADAPAPPSFEKPAGRPVADHAPPEQHERPAPPA</sequence>
<feature type="transmembrane region" description="Helical" evidence="2">
    <location>
        <begin position="122"/>
        <end position="142"/>
    </location>
</feature>
<accession>A0ABZ1WEL3</accession>
<protein>
    <recommendedName>
        <fullName evidence="5">ABC transporter permease</fullName>
    </recommendedName>
</protein>
<feature type="compositionally biased region" description="Low complexity" evidence="1">
    <location>
        <begin position="15"/>
        <end position="41"/>
    </location>
</feature>
<feature type="transmembrane region" description="Helical" evidence="2">
    <location>
        <begin position="205"/>
        <end position="224"/>
    </location>
</feature>
<feature type="transmembrane region" description="Helical" evidence="2">
    <location>
        <begin position="72"/>
        <end position="94"/>
    </location>
</feature>
<evidence type="ECO:0000256" key="1">
    <source>
        <dbReference type="SAM" id="MobiDB-lite"/>
    </source>
</evidence>
<feature type="compositionally biased region" description="Pro residues" evidence="1">
    <location>
        <begin position="268"/>
        <end position="282"/>
    </location>
</feature>
<proteinExistence type="predicted"/>
<feature type="transmembrane region" description="Helical" evidence="2">
    <location>
        <begin position="149"/>
        <end position="168"/>
    </location>
</feature>
<reference evidence="3 4" key="1">
    <citation type="submission" date="2022-10" db="EMBL/GenBank/DDBJ databases">
        <title>The complete genomes of actinobacterial strains from the NBC collection.</title>
        <authorList>
            <person name="Joergensen T.S."/>
            <person name="Alvarez Arevalo M."/>
            <person name="Sterndorff E.B."/>
            <person name="Faurdal D."/>
            <person name="Vuksanovic O."/>
            <person name="Mourched A.-S."/>
            <person name="Charusanti P."/>
            <person name="Shaw S."/>
            <person name="Blin K."/>
            <person name="Weber T."/>
        </authorList>
    </citation>
    <scope>NUCLEOTIDE SEQUENCE [LARGE SCALE GENOMIC DNA]</scope>
    <source>
        <strain evidence="3 4">NBC_01247</strain>
    </source>
</reference>
<keyword evidence="2" id="KW-1133">Transmembrane helix</keyword>
<keyword evidence="2" id="KW-0472">Membrane</keyword>
<evidence type="ECO:0008006" key="5">
    <source>
        <dbReference type="Google" id="ProtNLM"/>
    </source>
</evidence>
<dbReference type="RefSeq" id="WP_329494585.1">
    <property type="nucleotide sequence ID" value="NZ_CP108460.1"/>
</dbReference>
<feature type="region of interest" description="Disordered" evidence="1">
    <location>
        <begin position="1"/>
        <end position="41"/>
    </location>
</feature>
<keyword evidence="4" id="KW-1185">Reference proteome</keyword>
<feature type="region of interest" description="Disordered" evidence="1">
    <location>
        <begin position="232"/>
        <end position="306"/>
    </location>
</feature>